<evidence type="ECO:0000313" key="3">
    <source>
        <dbReference type="Proteomes" id="UP001235939"/>
    </source>
</evidence>
<dbReference type="Proteomes" id="UP001235939">
    <property type="component" value="Chromosome 11"/>
</dbReference>
<dbReference type="EMBL" id="CP092873">
    <property type="protein sequence ID" value="UYV74007.1"/>
    <property type="molecule type" value="Genomic_DNA"/>
</dbReference>
<name>A0ABY6KYN9_9ARAC</name>
<feature type="region of interest" description="Disordered" evidence="1">
    <location>
        <begin position="1"/>
        <end position="31"/>
    </location>
</feature>
<evidence type="ECO:0000313" key="2">
    <source>
        <dbReference type="EMBL" id="UYV74007.1"/>
    </source>
</evidence>
<proteinExistence type="predicted"/>
<protein>
    <submittedName>
        <fullName evidence="2">Uncharacterized protein</fullName>
    </submittedName>
</protein>
<evidence type="ECO:0000256" key="1">
    <source>
        <dbReference type="SAM" id="MobiDB-lite"/>
    </source>
</evidence>
<keyword evidence="3" id="KW-1185">Reference proteome</keyword>
<gene>
    <name evidence="2" type="ORF">LAZ67_11001800</name>
</gene>
<organism evidence="2 3">
    <name type="scientific">Cordylochernes scorpioides</name>
    <dbReference type="NCBI Taxonomy" id="51811"/>
    <lineage>
        <taxon>Eukaryota</taxon>
        <taxon>Metazoa</taxon>
        <taxon>Ecdysozoa</taxon>
        <taxon>Arthropoda</taxon>
        <taxon>Chelicerata</taxon>
        <taxon>Arachnida</taxon>
        <taxon>Pseudoscorpiones</taxon>
        <taxon>Cheliferoidea</taxon>
        <taxon>Chernetidae</taxon>
        <taxon>Cordylochernes</taxon>
    </lineage>
</organism>
<reference evidence="2 3" key="1">
    <citation type="submission" date="2022-01" db="EMBL/GenBank/DDBJ databases">
        <title>A chromosomal length assembly of Cordylochernes scorpioides.</title>
        <authorList>
            <person name="Zeh D."/>
            <person name="Zeh J."/>
        </authorList>
    </citation>
    <scope>NUCLEOTIDE SEQUENCE [LARGE SCALE GENOMIC DNA]</scope>
    <source>
        <strain evidence="2">IN4F17</strain>
        <tissue evidence="2">Whole Body</tissue>
    </source>
</reference>
<feature type="non-terminal residue" evidence="2">
    <location>
        <position position="202"/>
    </location>
</feature>
<sequence length="202" mass="22375">MLKKKKEKSSDRTPLLEGGYSPSSSSKSERWKSSRSLTSCSPLPWTPGCWGRNIWRGEGSAASFCHWLRVLEPGDTSLCSGIRHALRRSHLLGLLRTFCTTDKRCFGPRMNREVPSIIRNVAVTVSQGSLVFQYRKGGLTELVDAVFHQLPLPLLLSQNGLLMLGSLSQELPLLLLKSVDPAEEMLPTAIFPAHHSNTVKGH</sequence>
<accession>A0ABY6KYN9</accession>